<dbReference type="SMART" id="SM00382">
    <property type="entry name" value="AAA"/>
    <property type="match status" value="1"/>
</dbReference>
<dbReference type="Proteomes" id="UP000252189">
    <property type="component" value="Unassembled WGS sequence"/>
</dbReference>
<gene>
    <name evidence="16" type="ORF">DU504_03265</name>
</gene>
<dbReference type="CDD" id="cd03301">
    <property type="entry name" value="ABC_MalK_N"/>
    <property type="match status" value="1"/>
</dbReference>
<dbReference type="InterPro" id="IPR015855">
    <property type="entry name" value="ABC_transpr_MalK-like"/>
</dbReference>
<evidence type="ECO:0000256" key="4">
    <source>
        <dbReference type="ARBA" id="ARBA00022741"/>
    </source>
</evidence>
<evidence type="ECO:0000259" key="15">
    <source>
        <dbReference type="PROSITE" id="PS50893"/>
    </source>
</evidence>
<evidence type="ECO:0000256" key="10">
    <source>
        <dbReference type="ARBA" id="ARBA00053454"/>
    </source>
</evidence>
<feature type="region of interest" description="Disordered" evidence="14">
    <location>
        <begin position="370"/>
        <end position="389"/>
    </location>
</feature>
<dbReference type="Pfam" id="PF00005">
    <property type="entry name" value="ABC_tran"/>
    <property type="match status" value="1"/>
</dbReference>
<evidence type="ECO:0000256" key="7">
    <source>
        <dbReference type="ARBA" id="ARBA00023136"/>
    </source>
</evidence>
<keyword evidence="6" id="KW-1278">Translocase</keyword>
<dbReference type="GO" id="GO:0016887">
    <property type="term" value="F:ATP hydrolysis activity"/>
    <property type="evidence" value="ECO:0007669"/>
    <property type="project" value="InterPro"/>
</dbReference>
<evidence type="ECO:0000256" key="9">
    <source>
        <dbReference type="ARBA" id="ARBA00051890"/>
    </source>
</evidence>
<dbReference type="InterPro" id="IPR008995">
    <property type="entry name" value="Mo/tungstate-bd_C_term_dom"/>
</dbReference>
<dbReference type="Gene3D" id="2.40.50.140">
    <property type="entry name" value="Nucleic acid-binding proteins"/>
    <property type="match status" value="1"/>
</dbReference>
<feature type="domain" description="ABC transporter" evidence="15">
    <location>
        <begin position="4"/>
        <end position="239"/>
    </location>
</feature>
<dbReference type="PANTHER" id="PTHR43875:SF15">
    <property type="entry name" value="TREHALOSE IMPORT ATP-BINDING PROTEIN SUGC"/>
    <property type="match status" value="1"/>
</dbReference>
<comment type="catalytic activity">
    <reaction evidence="9">
        <text>L-arabinose(out) + ATP + H2O = L-arabinose(in) + ADP + phosphate + H(+)</text>
        <dbReference type="Rhea" id="RHEA:30007"/>
        <dbReference type="ChEBI" id="CHEBI:15377"/>
        <dbReference type="ChEBI" id="CHEBI:15378"/>
        <dbReference type="ChEBI" id="CHEBI:17535"/>
        <dbReference type="ChEBI" id="CHEBI:30616"/>
        <dbReference type="ChEBI" id="CHEBI:43474"/>
        <dbReference type="ChEBI" id="CHEBI:456216"/>
        <dbReference type="EC" id="7.5.2.13"/>
    </reaction>
    <physiologicalReaction direction="left-to-right" evidence="9">
        <dbReference type="Rhea" id="RHEA:30008"/>
    </physiologicalReaction>
</comment>
<protein>
    <recommendedName>
        <fullName evidence="13">ABC-type D-xylose/L-arabinose transporter</fullName>
        <ecNumber evidence="13">7.5.2.13</ecNumber>
    </recommendedName>
</protein>
<dbReference type="AlphaFoldDB" id="A0A368N7A6"/>
<dbReference type="OrthoDB" id="18368at2157"/>
<dbReference type="InterPro" id="IPR012340">
    <property type="entry name" value="NA-bd_OB-fold"/>
</dbReference>
<keyword evidence="17" id="KW-1185">Reference proteome</keyword>
<dbReference type="NCBIfam" id="NF008653">
    <property type="entry name" value="PRK11650.1"/>
    <property type="match status" value="1"/>
</dbReference>
<comment type="catalytic activity">
    <reaction evidence="8">
        <text>D-xylose(out) + ATP + H2O = D-xylose(in) + ADP + phosphate + H(+)</text>
        <dbReference type="Rhea" id="RHEA:29899"/>
        <dbReference type="ChEBI" id="CHEBI:15377"/>
        <dbReference type="ChEBI" id="CHEBI:15378"/>
        <dbReference type="ChEBI" id="CHEBI:30616"/>
        <dbReference type="ChEBI" id="CHEBI:43474"/>
        <dbReference type="ChEBI" id="CHEBI:53455"/>
        <dbReference type="ChEBI" id="CHEBI:456216"/>
        <dbReference type="EC" id="7.5.2.13"/>
    </reaction>
    <physiologicalReaction direction="left-to-right" evidence="8">
        <dbReference type="Rhea" id="RHEA:29900"/>
    </physiologicalReaction>
</comment>
<dbReference type="InterPro" id="IPR027417">
    <property type="entry name" value="P-loop_NTPase"/>
</dbReference>
<keyword evidence="3" id="KW-1003">Cell membrane</keyword>
<accession>A0A368N7A6</accession>
<dbReference type="GO" id="GO:0140359">
    <property type="term" value="F:ABC-type transporter activity"/>
    <property type="evidence" value="ECO:0007669"/>
    <property type="project" value="InterPro"/>
</dbReference>
<reference evidence="16 17" key="1">
    <citation type="submission" date="2018-07" db="EMBL/GenBank/DDBJ databases">
        <title>Genome sequences of Haloplanus salinus JCM 18368T.</title>
        <authorList>
            <person name="Kim Y.B."/>
            <person name="Roh S.W."/>
        </authorList>
    </citation>
    <scope>NUCLEOTIDE SEQUENCE [LARGE SCALE GENOMIC DNA]</scope>
    <source>
        <strain evidence="16 17">JCM 18368</strain>
    </source>
</reference>
<evidence type="ECO:0000256" key="1">
    <source>
        <dbReference type="ARBA" id="ARBA00004202"/>
    </source>
</evidence>
<evidence type="ECO:0000256" key="5">
    <source>
        <dbReference type="ARBA" id="ARBA00022840"/>
    </source>
</evidence>
<evidence type="ECO:0000256" key="12">
    <source>
        <dbReference type="ARBA" id="ARBA00065962"/>
    </source>
</evidence>
<evidence type="ECO:0000313" key="17">
    <source>
        <dbReference type="Proteomes" id="UP000252189"/>
    </source>
</evidence>
<keyword evidence="7" id="KW-0472">Membrane</keyword>
<dbReference type="RefSeq" id="WP_114447963.1">
    <property type="nucleotide sequence ID" value="NZ_QPHM01000001.1"/>
</dbReference>
<dbReference type="GO" id="GO:0055052">
    <property type="term" value="C:ATP-binding cassette (ABC) transporter complex, substrate-binding subunit-containing"/>
    <property type="evidence" value="ECO:0007669"/>
    <property type="project" value="TreeGrafter"/>
</dbReference>
<dbReference type="Pfam" id="PF08402">
    <property type="entry name" value="TOBE_2"/>
    <property type="match status" value="1"/>
</dbReference>
<evidence type="ECO:0000256" key="8">
    <source>
        <dbReference type="ARBA" id="ARBA00050355"/>
    </source>
</evidence>
<evidence type="ECO:0000256" key="13">
    <source>
        <dbReference type="ARBA" id="ARBA00066315"/>
    </source>
</evidence>
<sequence>MAQLELEEVTKVFDTSAETIVAVEELSLDIDDGEFIVVVGPSGCGKSTTLRMIAGLETVTDGEIRLAGERINEKSPKDRDIAMVFQSYALYPHKTVRQNMAYGLHLSTDLDSEEIDHRVREAAEMMGIEDLLDKKPSSLSGGQQQRVATGRAIVREPSLFLFDEPLSNLDAKLRKHMRTELSRIHSEVGITTVYVTHDQEEAMTMADRIVILDQGSLQQVGEPKEVYHEPVNKFVANFIGSPSMNFIDVELERNADGSGRLVGQDFDYSVSNRLLQQIDPSVSDVVFGIRPENARIDPDAPVDGSVETTVDVVEVVGSDNFIYLDLAGKEFRVRTPSEVEPAEGETVRITFDEDDIHLFDSASGEALAHGYPDADVTATVERSDTTADD</sequence>
<keyword evidence="4" id="KW-0547">Nucleotide-binding</keyword>
<evidence type="ECO:0000256" key="11">
    <source>
        <dbReference type="ARBA" id="ARBA00061029"/>
    </source>
</evidence>
<name>A0A368N7A6_9EURY</name>
<organism evidence="16 17">
    <name type="scientific">Haloplanus salinus</name>
    <dbReference type="NCBI Taxonomy" id="1126245"/>
    <lineage>
        <taxon>Archaea</taxon>
        <taxon>Methanobacteriati</taxon>
        <taxon>Methanobacteriota</taxon>
        <taxon>Stenosarchaea group</taxon>
        <taxon>Halobacteria</taxon>
        <taxon>Halobacteriales</taxon>
        <taxon>Haloferacaceae</taxon>
        <taxon>Haloplanus</taxon>
    </lineage>
</organism>
<dbReference type="EC" id="7.5.2.13" evidence="13"/>
<dbReference type="SUPFAM" id="SSF50331">
    <property type="entry name" value="MOP-like"/>
    <property type="match status" value="1"/>
</dbReference>
<comment type="similarity">
    <text evidence="11">Belongs to the ABC transporter superfamily. Carbohydrate uptake transporter-1 (CUT1) (TC 3.A.1.1) family.</text>
</comment>
<dbReference type="InterPro" id="IPR047641">
    <property type="entry name" value="ABC_transpr_MalK/UgpC-like"/>
</dbReference>
<dbReference type="InterPro" id="IPR003593">
    <property type="entry name" value="AAA+_ATPase"/>
</dbReference>
<dbReference type="Gene3D" id="3.40.50.300">
    <property type="entry name" value="P-loop containing nucleotide triphosphate hydrolases"/>
    <property type="match status" value="1"/>
</dbReference>
<comment type="subunit">
    <text evidence="12">The complex is composed of two ATP-binding proteins (XacJ and XacK), two transmembrane proteins (XacH and XacI) and a solute-binding protein (XacG).</text>
</comment>
<dbReference type="SUPFAM" id="SSF52540">
    <property type="entry name" value="P-loop containing nucleoside triphosphate hydrolases"/>
    <property type="match status" value="1"/>
</dbReference>
<evidence type="ECO:0000256" key="14">
    <source>
        <dbReference type="SAM" id="MobiDB-lite"/>
    </source>
</evidence>
<evidence type="ECO:0000256" key="2">
    <source>
        <dbReference type="ARBA" id="ARBA00022448"/>
    </source>
</evidence>
<dbReference type="FunFam" id="3.40.50.300:FF:000042">
    <property type="entry name" value="Maltose/maltodextrin ABC transporter, ATP-binding protein"/>
    <property type="match status" value="1"/>
</dbReference>
<comment type="function">
    <text evidence="10">Part of the ABC transporter complex XacGHIJK involved in the uptake of xylose and arabinose. Responsible for energy coupling to the transport system.</text>
</comment>
<dbReference type="InterPro" id="IPR003439">
    <property type="entry name" value="ABC_transporter-like_ATP-bd"/>
</dbReference>
<dbReference type="EMBL" id="QPHM01000001">
    <property type="protein sequence ID" value="RCU46412.1"/>
    <property type="molecule type" value="Genomic_DNA"/>
</dbReference>
<keyword evidence="5 16" id="KW-0067">ATP-binding</keyword>
<proteinExistence type="inferred from homology"/>
<keyword evidence="2" id="KW-0813">Transport</keyword>
<dbReference type="Gene3D" id="2.40.50.100">
    <property type="match status" value="1"/>
</dbReference>
<dbReference type="PANTHER" id="PTHR43875">
    <property type="entry name" value="MALTODEXTRIN IMPORT ATP-BINDING PROTEIN MSMX"/>
    <property type="match status" value="1"/>
</dbReference>
<evidence type="ECO:0000256" key="6">
    <source>
        <dbReference type="ARBA" id="ARBA00022967"/>
    </source>
</evidence>
<evidence type="ECO:0000256" key="3">
    <source>
        <dbReference type="ARBA" id="ARBA00022475"/>
    </source>
</evidence>
<evidence type="ECO:0000313" key="16">
    <source>
        <dbReference type="EMBL" id="RCU46412.1"/>
    </source>
</evidence>
<dbReference type="PROSITE" id="PS50893">
    <property type="entry name" value="ABC_TRANSPORTER_2"/>
    <property type="match status" value="1"/>
</dbReference>
<dbReference type="InterPro" id="IPR013611">
    <property type="entry name" value="Transp-assoc_OB_typ2"/>
</dbReference>
<dbReference type="GO" id="GO:0005524">
    <property type="term" value="F:ATP binding"/>
    <property type="evidence" value="ECO:0007669"/>
    <property type="project" value="UniProtKB-KW"/>
</dbReference>
<comment type="caution">
    <text evidence="16">The sequence shown here is derived from an EMBL/GenBank/DDBJ whole genome shotgun (WGS) entry which is preliminary data.</text>
</comment>
<comment type="subcellular location">
    <subcellularLocation>
        <location evidence="1">Cell membrane</location>
        <topology evidence="1">Peripheral membrane protein</topology>
    </subcellularLocation>
</comment>
<dbReference type="GO" id="GO:0008643">
    <property type="term" value="P:carbohydrate transport"/>
    <property type="evidence" value="ECO:0007669"/>
    <property type="project" value="InterPro"/>
</dbReference>